<organism evidence="1 2">
    <name type="scientific">Pseudomonas aegrilactucae</name>
    <dbReference type="NCBI Taxonomy" id="2854028"/>
    <lineage>
        <taxon>Bacteria</taxon>
        <taxon>Pseudomonadati</taxon>
        <taxon>Pseudomonadota</taxon>
        <taxon>Gammaproteobacteria</taxon>
        <taxon>Pseudomonadales</taxon>
        <taxon>Pseudomonadaceae</taxon>
        <taxon>Pseudomonas</taxon>
    </lineage>
</organism>
<dbReference type="AlphaFoldDB" id="A0A9Q3AE80"/>
<proteinExistence type="predicted"/>
<dbReference type="InterPro" id="IPR005628">
    <property type="entry name" value="GspK"/>
</dbReference>
<dbReference type="GO" id="GO:0009306">
    <property type="term" value="P:protein secretion"/>
    <property type="evidence" value="ECO:0007669"/>
    <property type="project" value="InterPro"/>
</dbReference>
<protein>
    <submittedName>
        <fullName evidence="1">General secretion pathway protein GspK</fullName>
    </submittedName>
</protein>
<evidence type="ECO:0000313" key="2">
    <source>
        <dbReference type="Proteomes" id="UP001106592"/>
    </source>
</evidence>
<dbReference type="EMBL" id="JAHTBI010000053">
    <property type="protein sequence ID" value="MBV6288420.1"/>
    <property type="molecule type" value="Genomic_DNA"/>
</dbReference>
<accession>A0A9Q3AE80</accession>
<reference evidence="1" key="1">
    <citation type="journal article" date="2022" name="Int. J. Syst. Evol. Microbiol.">
        <title>Pseudomonas aegrilactucae sp. nov. and Pseudomonas morbosilactucae sp. nov., pathogens causing bacterial rot of lettuce in Japan.</title>
        <authorList>
            <person name="Sawada H."/>
            <person name="Fujikawa T."/>
            <person name="Satou M."/>
        </authorList>
    </citation>
    <scope>NUCLEOTIDE SEQUENCE</scope>
    <source>
        <strain evidence="1">MAFF 301350</strain>
    </source>
</reference>
<dbReference type="Proteomes" id="UP001106592">
    <property type="component" value="Unassembled WGS sequence"/>
</dbReference>
<reference evidence="1" key="2">
    <citation type="journal article" date="2023" name="Plant Pathol.">
        <title>Dismantling and reorganizing Pseudomonas marginalis sensu#lato.</title>
        <authorList>
            <person name="Sawada H."/>
            <person name="Fujikawa T."/>
            <person name="Satou M."/>
        </authorList>
    </citation>
    <scope>NUCLEOTIDE SEQUENCE</scope>
    <source>
        <strain evidence="1">MAFF 301350</strain>
    </source>
</reference>
<gene>
    <name evidence="1" type="ORF">KUO17_15515</name>
</gene>
<keyword evidence="2" id="KW-1185">Reference proteome</keyword>
<dbReference type="PANTHER" id="PTHR38831">
    <property type="entry name" value="TYPE II SECRETION SYSTEM PROTEIN K"/>
    <property type="match status" value="1"/>
</dbReference>
<sequence>MILVLWALAVLSLLAATVVASVRLENRQSHNELERSKAQLAAQGGLALAVQMLLGEPGRLPTDGQRQVFDLDGTRLTLSVRSEHGKLDLNFCQPELFARLLTHLGADPQRAALHARQLQQQRAQGKPLRHLEELLQVTTLSTDQYQRILPFITLWGGDGVPVAAFAAPTLRKALDLKAASPAASNPGSMLSIDTQAELGSGTTAGLLATVVLNPGDGDGTLYRVLRWQER</sequence>
<dbReference type="GO" id="GO:0016020">
    <property type="term" value="C:membrane"/>
    <property type="evidence" value="ECO:0007669"/>
    <property type="project" value="InterPro"/>
</dbReference>
<comment type="caution">
    <text evidence="1">The sequence shown here is derived from an EMBL/GenBank/DDBJ whole genome shotgun (WGS) entry which is preliminary data.</text>
</comment>
<evidence type="ECO:0000313" key="1">
    <source>
        <dbReference type="EMBL" id="MBV6288420.1"/>
    </source>
</evidence>
<name>A0A9Q3AE80_9PSED</name>
<dbReference type="PANTHER" id="PTHR38831:SF1">
    <property type="entry name" value="TYPE II SECRETION SYSTEM PROTEIN K-RELATED"/>
    <property type="match status" value="1"/>
</dbReference>